<keyword evidence="1" id="KW-1133">Transmembrane helix</keyword>
<dbReference type="AlphaFoldDB" id="A0A8D8A7Z8"/>
<name>A0A8D8A7Z8_CULPI</name>
<proteinExistence type="predicted"/>
<evidence type="ECO:0000313" key="2">
    <source>
        <dbReference type="EMBL" id="CAG6450970.1"/>
    </source>
</evidence>
<accession>A0A8D8A7Z8</accession>
<feature type="transmembrane region" description="Helical" evidence="1">
    <location>
        <begin position="58"/>
        <end position="77"/>
    </location>
</feature>
<organism evidence="2">
    <name type="scientific">Culex pipiens</name>
    <name type="common">House mosquito</name>
    <dbReference type="NCBI Taxonomy" id="7175"/>
    <lineage>
        <taxon>Eukaryota</taxon>
        <taxon>Metazoa</taxon>
        <taxon>Ecdysozoa</taxon>
        <taxon>Arthropoda</taxon>
        <taxon>Hexapoda</taxon>
        <taxon>Insecta</taxon>
        <taxon>Pterygota</taxon>
        <taxon>Neoptera</taxon>
        <taxon>Endopterygota</taxon>
        <taxon>Diptera</taxon>
        <taxon>Nematocera</taxon>
        <taxon>Culicoidea</taxon>
        <taxon>Culicidae</taxon>
        <taxon>Culicinae</taxon>
        <taxon>Culicini</taxon>
        <taxon>Culex</taxon>
        <taxon>Culex</taxon>
    </lineage>
</organism>
<evidence type="ECO:0000256" key="1">
    <source>
        <dbReference type="SAM" id="Phobius"/>
    </source>
</evidence>
<keyword evidence="1" id="KW-0472">Membrane</keyword>
<sequence length="99" mass="11754">MEHANKNVDLLSRRHFHGLPPQTPTETFISLKTAVKNVQFFKYLSSFLFFSARHFSQLFSLILFKLQFILFFFTIVANMQTTNIRRNPVVRKLTNKHLH</sequence>
<keyword evidence="1" id="KW-0812">Transmembrane</keyword>
<dbReference type="EMBL" id="HBUE01017350">
    <property type="protein sequence ID" value="CAG6450970.1"/>
    <property type="molecule type" value="Transcribed_RNA"/>
</dbReference>
<protein>
    <submittedName>
        <fullName evidence="2">(northern house mosquito) hypothetical protein</fullName>
    </submittedName>
</protein>
<reference evidence="2" key="1">
    <citation type="submission" date="2021-05" db="EMBL/GenBank/DDBJ databases">
        <authorList>
            <person name="Alioto T."/>
            <person name="Alioto T."/>
            <person name="Gomez Garrido J."/>
        </authorList>
    </citation>
    <scope>NUCLEOTIDE SEQUENCE</scope>
</reference>